<keyword evidence="3" id="KW-0378">Hydrolase</keyword>
<feature type="chain" id="PRO_5046249204" evidence="1">
    <location>
        <begin position="25"/>
        <end position="383"/>
    </location>
</feature>
<dbReference type="GO" id="GO:0016787">
    <property type="term" value="F:hydrolase activity"/>
    <property type="evidence" value="ECO:0007669"/>
    <property type="project" value="UniProtKB-KW"/>
</dbReference>
<gene>
    <name evidence="3" type="ORF">SAMN06265373_101249</name>
</gene>
<feature type="domain" description="M23ase beta-sheet core" evidence="2">
    <location>
        <begin position="267"/>
        <end position="373"/>
    </location>
</feature>
<keyword evidence="4" id="KW-1185">Reference proteome</keyword>
<dbReference type="RefSeq" id="WP_283424118.1">
    <property type="nucleotide sequence ID" value="NZ_FXTY01000001.1"/>
</dbReference>
<evidence type="ECO:0000313" key="3">
    <source>
        <dbReference type="EMBL" id="SMP02401.1"/>
    </source>
</evidence>
<dbReference type="InterPro" id="IPR011055">
    <property type="entry name" value="Dup_hybrid_motif"/>
</dbReference>
<keyword evidence="1" id="KW-0732">Signal</keyword>
<dbReference type="Pfam" id="PF01551">
    <property type="entry name" value="Peptidase_M23"/>
    <property type="match status" value="1"/>
</dbReference>
<protein>
    <submittedName>
        <fullName evidence="3">Septal ring factor EnvC, activator of murein hydrolases AmiA and AmiB</fullName>
    </submittedName>
</protein>
<dbReference type="Gene3D" id="2.70.70.10">
    <property type="entry name" value="Glucose Permease (Domain IIA)"/>
    <property type="match status" value="1"/>
</dbReference>
<dbReference type="PROSITE" id="PS51257">
    <property type="entry name" value="PROKAR_LIPOPROTEIN"/>
    <property type="match status" value="1"/>
</dbReference>
<name>A0ABY1N7X9_9RHOB</name>
<dbReference type="EMBL" id="FXTY01000001">
    <property type="protein sequence ID" value="SMP02401.1"/>
    <property type="molecule type" value="Genomic_DNA"/>
</dbReference>
<evidence type="ECO:0000259" key="2">
    <source>
        <dbReference type="Pfam" id="PF01551"/>
    </source>
</evidence>
<accession>A0ABY1N7X9</accession>
<comment type="caution">
    <text evidence="3">The sequence shown here is derived from an EMBL/GenBank/DDBJ whole genome shotgun (WGS) entry which is preliminary data.</text>
</comment>
<dbReference type="InterPro" id="IPR016047">
    <property type="entry name" value="M23ase_b-sheet_dom"/>
</dbReference>
<evidence type="ECO:0000313" key="4">
    <source>
        <dbReference type="Proteomes" id="UP001157961"/>
    </source>
</evidence>
<dbReference type="SUPFAM" id="SSF51261">
    <property type="entry name" value="Duplicated hybrid motif"/>
    <property type="match status" value="1"/>
</dbReference>
<proteinExistence type="predicted"/>
<feature type="signal peptide" evidence="1">
    <location>
        <begin position="1"/>
        <end position="24"/>
    </location>
</feature>
<sequence length="383" mass="39882">MRGLRGHIIAASLALACASGTALAEPDPGAAAREAVAQLEAASVALAQAKGGRDRVKSLTGVVQAYETGLTALRAGLRRAAIREAQLSKQLKAQEAEIARLLGVLQSMGKGPPEVILVHPGGPMGTARSGMILADVTPALEKSAADLRRDLEEVTILRSLQEGAAETLQGGLEGAQDARTELSKAIADRTDLPKRFIEDPVQTALMIASTETLEGFASALVDLQVDGMQEIDLPDVMDRKGNLRLPVEASVLRRAGEADAAGIRRPGLVLATRPSALVVTPSAATIRFRGPLLDYGNVMILEPQPGVLFVLGGLAQVYGDAGEVIPEGAPIGLMGGNGLESGAILSQSGDASGNARSETLYIEVREGKAPVDPELWFQTNEDG</sequence>
<dbReference type="Proteomes" id="UP001157961">
    <property type="component" value="Unassembled WGS sequence"/>
</dbReference>
<organism evidence="3 4">
    <name type="scientific">Shimia sagamensis</name>
    <dbReference type="NCBI Taxonomy" id="1566352"/>
    <lineage>
        <taxon>Bacteria</taxon>
        <taxon>Pseudomonadati</taxon>
        <taxon>Pseudomonadota</taxon>
        <taxon>Alphaproteobacteria</taxon>
        <taxon>Rhodobacterales</taxon>
        <taxon>Roseobacteraceae</taxon>
    </lineage>
</organism>
<evidence type="ECO:0000256" key="1">
    <source>
        <dbReference type="SAM" id="SignalP"/>
    </source>
</evidence>
<reference evidence="3 4" key="1">
    <citation type="submission" date="2017-05" db="EMBL/GenBank/DDBJ databases">
        <authorList>
            <person name="Varghese N."/>
            <person name="Submissions S."/>
        </authorList>
    </citation>
    <scope>NUCLEOTIDE SEQUENCE [LARGE SCALE GENOMIC DNA]</scope>
    <source>
        <strain evidence="3 4">DSM 29734</strain>
    </source>
</reference>